<dbReference type="GeneID" id="93277810"/>
<evidence type="ECO:0000313" key="2">
    <source>
        <dbReference type="Proteomes" id="UP000198508"/>
    </source>
</evidence>
<gene>
    <name evidence="1" type="ORF">SAMN05216313_13529</name>
</gene>
<name>A0A1I0JT38_9FIRM</name>
<dbReference type="STRING" id="460384.SAMN05216313_13529"/>
<proteinExistence type="predicted"/>
<sequence length="83" mass="9174">MTDTKILKELSNLIGDFVEVLIRDSGVPTVKSCIVKSETGHETCIVSCNDTLHQVRSRGGHSEGDIVEVMLPNGNWNRAFIVY</sequence>
<dbReference type="RefSeq" id="WP_092369967.1">
    <property type="nucleotide sequence ID" value="NZ_CAJJSN010000032.1"/>
</dbReference>
<dbReference type="EMBL" id="FOIM01000035">
    <property type="protein sequence ID" value="SEU13831.1"/>
    <property type="molecule type" value="Genomic_DNA"/>
</dbReference>
<accession>A0A1I0JT38</accession>
<evidence type="ECO:0000313" key="1">
    <source>
        <dbReference type="EMBL" id="SEU13831.1"/>
    </source>
</evidence>
<dbReference type="AlphaFoldDB" id="A0A1I0JT38"/>
<organism evidence="1 2">
    <name type="scientific">Enterocloster lavalensis</name>
    <dbReference type="NCBI Taxonomy" id="460384"/>
    <lineage>
        <taxon>Bacteria</taxon>
        <taxon>Bacillati</taxon>
        <taxon>Bacillota</taxon>
        <taxon>Clostridia</taxon>
        <taxon>Lachnospirales</taxon>
        <taxon>Lachnospiraceae</taxon>
        <taxon>Enterocloster</taxon>
    </lineage>
</organism>
<dbReference type="Proteomes" id="UP000198508">
    <property type="component" value="Unassembled WGS sequence"/>
</dbReference>
<keyword evidence="2" id="KW-1185">Reference proteome</keyword>
<protein>
    <submittedName>
        <fullName evidence="1">Uncharacterized protein</fullName>
    </submittedName>
</protein>
<reference evidence="2" key="1">
    <citation type="submission" date="2016-10" db="EMBL/GenBank/DDBJ databases">
        <authorList>
            <person name="Varghese N."/>
            <person name="Submissions S."/>
        </authorList>
    </citation>
    <scope>NUCLEOTIDE SEQUENCE [LARGE SCALE GENOMIC DNA]</scope>
    <source>
        <strain evidence="2">NLAE-zl-G277</strain>
    </source>
</reference>